<keyword evidence="5 6" id="KW-0067">ATP-binding</keyword>
<dbReference type="PANTHER" id="PTHR43671">
    <property type="entry name" value="SERINE/THREONINE-PROTEIN KINASE NEK"/>
    <property type="match status" value="1"/>
</dbReference>
<feature type="compositionally biased region" description="Low complexity" evidence="8">
    <location>
        <begin position="971"/>
        <end position="985"/>
    </location>
</feature>
<evidence type="ECO:0000256" key="6">
    <source>
        <dbReference type="PROSITE-ProRule" id="PRU10141"/>
    </source>
</evidence>
<dbReference type="SUPFAM" id="SSF48371">
    <property type="entry name" value="ARM repeat"/>
    <property type="match status" value="1"/>
</dbReference>
<feature type="compositionally biased region" description="Basic and acidic residues" evidence="8">
    <location>
        <begin position="929"/>
        <end position="938"/>
    </location>
</feature>
<dbReference type="Pfam" id="PF00069">
    <property type="entry name" value="Pkinase"/>
    <property type="match status" value="1"/>
</dbReference>
<comment type="caution">
    <text evidence="10">The sequence shown here is derived from an EMBL/GenBank/DDBJ whole genome shotgun (WGS) entry which is preliminary data.</text>
</comment>
<evidence type="ECO:0000313" key="10">
    <source>
        <dbReference type="EMBL" id="CAH3144766.1"/>
    </source>
</evidence>
<dbReference type="PROSITE" id="PS00109">
    <property type="entry name" value="PROTEIN_KINASE_TYR"/>
    <property type="match status" value="1"/>
</dbReference>
<dbReference type="PROSITE" id="PS00107">
    <property type="entry name" value="PROTEIN_KINASE_ATP"/>
    <property type="match status" value="1"/>
</dbReference>
<keyword evidence="11" id="KW-1185">Reference proteome</keyword>
<evidence type="ECO:0000256" key="3">
    <source>
        <dbReference type="ARBA" id="ARBA00022741"/>
    </source>
</evidence>
<keyword evidence="7" id="KW-0175">Coiled coil</keyword>
<feature type="coiled-coil region" evidence="7">
    <location>
        <begin position="779"/>
        <end position="810"/>
    </location>
</feature>
<gene>
    <name evidence="10" type="ORF">PLOB_00044114</name>
</gene>
<keyword evidence="4" id="KW-0418">Kinase</keyword>
<evidence type="ECO:0000256" key="4">
    <source>
        <dbReference type="ARBA" id="ARBA00022777"/>
    </source>
</evidence>
<dbReference type="InterPro" id="IPR050660">
    <property type="entry name" value="NEK_Ser/Thr_kinase"/>
</dbReference>
<feature type="compositionally biased region" description="Low complexity" evidence="8">
    <location>
        <begin position="1035"/>
        <end position="1047"/>
    </location>
</feature>
<feature type="compositionally biased region" description="Polar residues" evidence="8">
    <location>
        <begin position="895"/>
        <end position="904"/>
    </location>
</feature>
<evidence type="ECO:0000256" key="2">
    <source>
        <dbReference type="ARBA" id="ARBA00022679"/>
    </source>
</evidence>
<dbReference type="InterPro" id="IPR008266">
    <property type="entry name" value="Tyr_kinase_AS"/>
</dbReference>
<sequence>MPVEDKRERGQTSTALRDNEMKDLSRLLELLNTPASKQQLPSISWITDENQNSTPNPWAAQTHALPHQHQSTEALALEKFSSRYQSVRNFSSHTHQTYFTQIFTSLVKQRVCCLEWIERVPPENILRVLICLRMLMRDTTFQVEFFNLGGVKILSERLQLLTESYLENGEEPFTVDILKEMTNICQKLSADVEQREWLVACSTHKALVLLLSANDVMVLHCSLYALIGLAQSERPRALIGELNSTEILLRILQEYDMLSKTLAAGLLRILCADGNIREQVKVFDGIPICLSLLHCDNQKLLWNVVWIIVQLAEDADASNDIRLLGGIPLLLALLQDRKSSSDVLYLGSDSSKASISADPADVEIGEETLSLKTAVCSALTELVVNDTNGQQIVQSNGIYLLGLLILPQETSSSEEAATVEHLQKSAFRALRFLFSMERNRQLFKRLFPPDLFEKFIDVGHYVRELNSYKVLVDKISALTEEDISVIRNNILATNQNKAPSHSIGSYEVLELLGSGAFGSVYKVRKKNAGHFLAMKELSVNNPALGKTAKDRGKSVGEILNETTIMKEQLRHPNVVKYHKAFQEKDKLYIIMELVEGAPLGEHFNSLKEKGTRFSEERIWHIFIQIVLGLRYIHKEKFIVHRDLTPNNIMLGENDKVTITDFGLAKQKNPEASKMTSMVGTILYSCPEVVQSQPYGEKADVWASGCILYQMATLQPPFYSSNMLALATKIVEAQYDPIPSGLYSSKVSETVTRCLNPNPEERPDIVEVAANISEIMLVYVDKLRSNEISLEKKLERERKRTQRHYIEATRNMQNYHRLFYASQERYDKLVNLSSSGGAAGFRTVDATEGSDTVFEAANALAELNLNKNGVYKNGETEHTPQVDSGIDVGDIHANGNLGSSAVNGEQNGGTKPGGSSSPGSTRRQRTLKPVVDKSSKGTGEKFTSNTKERDKTLQSVKGADKASNGRTIVDKTSVNSSTSNSHVFTVPKPPGPRKGPRRQLHVEFASSSKAGTSNGTSTHGVTHGVTPSATSASGLSDISSRRTQSSSSVEMQRRQAGGQLKARPPTAAATLSISPRKVRQINDPISQILNQLHKIIFITQLPPTLSPNPQRRIVEQFKRALFSPQNSYFVNLKSEVKKVIEGSREVIDLKFGFGDPLFLHHLEDTADKLVNGVNLETADAQEIGITYEMMQNIIENVLMESGYYDMSPCARNRTVPLGPIGTVPASGVNLGPSKRGTTS</sequence>
<organism evidence="10 11">
    <name type="scientific">Porites lobata</name>
    <dbReference type="NCBI Taxonomy" id="104759"/>
    <lineage>
        <taxon>Eukaryota</taxon>
        <taxon>Metazoa</taxon>
        <taxon>Cnidaria</taxon>
        <taxon>Anthozoa</taxon>
        <taxon>Hexacorallia</taxon>
        <taxon>Scleractinia</taxon>
        <taxon>Fungiina</taxon>
        <taxon>Poritidae</taxon>
        <taxon>Porites</taxon>
    </lineage>
</organism>
<dbReference type="InterPro" id="IPR017441">
    <property type="entry name" value="Protein_kinase_ATP_BS"/>
</dbReference>
<dbReference type="InterPro" id="IPR011009">
    <property type="entry name" value="Kinase-like_dom_sf"/>
</dbReference>
<evidence type="ECO:0000256" key="5">
    <source>
        <dbReference type="ARBA" id="ARBA00022840"/>
    </source>
</evidence>
<dbReference type="InterPro" id="IPR000719">
    <property type="entry name" value="Prot_kinase_dom"/>
</dbReference>
<dbReference type="InterPro" id="IPR016024">
    <property type="entry name" value="ARM-type_fold"/>
</dbReference>
<proteinExistence type="inferred from homology"/>
<feature type="compositionally biased region" description="Low complexity" evidence="8">
    <location>
        <begin position="1010"/>
        <end position="1025"/>
    </location>
</feature>
<keyword evidence="2" id="KW-0808">Transferase</keyword>
<evidence type="ECO:0000256" key="7">
    <source>
        <dbReference type="SAM" id="Coils"/>
    </source>
</evidence>
<dbReference type="Gene3D" id="1.25.10.10">
    <property type="entry name" value="Leucine-rich Repeat Variant"/>
    <property type="match status" value="1"/>
</dbReference>
<dbReference type="EMBL" id="CALNXK010000074">
    <property type="protein sequence ID" value="CAH3144766.1"/>
    <property type="molecule type" value="Genomic_DNA"/>
</dbReference>
<evidence type="ECO:0000313" key="11">
    <source>
        <dbReference type="Proteomes" id="UP001159405"/>
    </source>
</evidence>
<evidence type="ECO:0000259" key="9">
    <source>
        <dbReference type="PROSITE" id="PS50011"/>
    </source>
</evidence>
<feature type="domain" description="Protein kinase" evidence="9">
    <location>
        <begin position="506"/>
        <end position="776"/>
    </location>
</feature>
<evidence type="ECO:0000256" key="8">
    <source>
        <dbReference type="SAM" id="MobiDB-lite"/>
    </source>
</evidence>
<dbReference type="Proteomes" id="UP001159405">
    <property type="component" value="Unassembled WGS sequence"/>
</dbReference>
<feature type="binding site" evidence="6">
    <location>
        <position position="535"/>
    </location>
    <ligand>
        <name>ATP</name>
        <dbReference type="ChEBI" id="CHEBI:30616"/>
    </ligand>
</feature>
<feature type="region of interest" description="Disordered" evidence="8">
    <location>
        <begin position="870"/>
        <end position="1069"/>
    </location>
</feature>
<accession>A0ABN8PIX3</accession>
<dbReference type="SUPFAM" id="SSF56112">
    <property type="entry name" value="Protein kinase-like (PK-like)"/>
    <property type="match status" value="1"/>
</dbReference>
<dbReference type="Gene3D" id="1.10.510.10">
    <property type="entry name" value="Transferase(Phosphotransferase) domain 1"/>
    <property type="match status" value="1"/>
</dbReference>
<dbReference type="PROSITE" id="PS50011">
    <property type="entry name" value="PROTEIN_KINASE_DOM"/>
    <property type="match status" value="1"/>
</dbReference>
<name>A0ABN8PIX3_9CNID</name>
<keyword evidence="3 6" id="KW-0547">Nucleotide-binding</keyword>
<protein>
    <recommendedName>
        <fullName evidence="9">Protein kinase domain-containing protein</fullName>
    </recommendedName>
</protein>
<dbReference type="PANTHER" id="PTHR43671:SF92">
    <property type="entry name" value="SERINE_THREONINE-PROTEIN KINASE NEK10"/>
    <property type="match status" value="1"/>
</dbReference>
<comment type="similarity">
    <text evidence="1">Belongs to the protein kinase superfamily. NEK Ser/Thr protein kinase family. NIMA subfamily.</text>
</comment>
<evidence type="ECO:0000256" key="1">
    <source>
        <dbReference type="ARBA" id="ARBA00010886"/>
    </source>
</evidence>
<dbReference type="InterPro" id="IPR011989">
    <property type="entry name" value="ARM-like"/>
</dbReference>
<reference evidence="10 11" key="1">
    <citation type="submission" date="2022-05" db="EMBL/GenBank/DDBJ databases">
        <authorList>
            <consortium name="Genoscope - CEA"/>
            <person name="William W."/>
        </authorList>
    </citation>
    <scope>NUCLEOTIDE SEQUENCE [LARGE SCALE GENOMIC DNA]</scope>
</reference>